<name>A0A4U0Q1J0_9NEIS</name>
<evidence type="ECO:0008006" key="4">
    <source>
        <dbReference type="Google" id="ProtNLM"/>
    </source>
</evidence>
<organism evidence="2 3">
    <name type="scientific">Chitiniphilus eburneus</name>
    <dbReference type="NCBI Taxonomy" id="2571148"/>
    <lineage>
        <taxon>Bacteria</taxon>
        <taxon>Pseudomonadati</taxon>
        <taxon>Pseudomonadota</taxon>
        <taxon>Betaproteobacteria</taxon>
        <taxon>Neisseriales</taxon>
        <taxon>Chitinibacteraceae</taxon>
        <taxon>Chitiniphilus</taxon>
    </lineage>
</organism>
<dbReference type="AlphaFoldDB" id="A0A4U0Q1J0"/>
<sequence length="68" mass="7103">MTEFNGRELAADGLLVLDRNRNGRIDNSRELFGDATPKSDGTATKDGFDAPADLDSNQDGEAAAGCAS</sequence>
<dbReference type="RefSeq" id="WP_136772672.1">
    <property type="nucleotide sequence ID" value="NZ_CP156074.1"/>
</dbReference>
<dbReference type="Proteomes" id="UP000310016">
    <property type="component" value="Unassembled WGS sequence"/>
</dbReference>
<evidence type="ECO:0000313" key="2">
    <source>
        <dbReference type="EMBL" id="TJZ74817.1"/>
    </source>
</evidence>
<dbReference type="PANTHER" id="PTHR39431">
    <property type="entry name" value="FRPA/C-RELATED PROTEIN"/>
    <property type="match status" value="1"/>
</dbReference>
<gene>
    <name evidence="2" type="ORF">FAZ21_07550</name>
</gene>
<reference evidence="2 3" key="1">
    <citation type="submission" date="2019-04" db="EMBL/GenBank/DDBJ databases">
        <title>Chitiniphilus eburnea sp. nov., a novel chitinolytic bacterium isolated from aquaculture sludge.</title>
        <authorList>
            <person name="Sheng M."/>
        </authorList>
    </citation>
    <scope>NUCLEOTIDE SEQUENCE [LARGE SCALE GENOMIC DNA]</scope>
    <source>
        <strain evidence="2 3">HX-2-15</strain>
    </source>
</reference>
<dbReference type="PANTHER" id="PTHR39431:SF1">
    <property type="entry name" value="FRPA_C-RELATED PROTEIN"/>
    <property type="match status" value="1"/>
</dbReference>
<dbReference type="EMBL" id="SUMF01000005">
    <property type="protein sequence ID" value="TJZ74817.1"/>
    <property type="molecule type" value="Genomic_DNA"/>
</dbReference>
<keyword evidence="3" id="KW-1185">Reference proteome</keyword>
<feature type="region of interest" description="Disordered" evidence="1">
    <location>
        <begin position="26"/>
        <end position="68"/>
    </location>
</feature>
<dbReference type="OrthoDB" id="9773411at2"/>
<evidence type="ECO:0000313" key="3">
    <source>
        <dbReference type="Proteomes" id="UP000310016"/>
    </source>
</evidence>
<proteinExistence type="predicted"/>
<comment type="caution">
    <text evidence="2">The sequence shown here is derived from an EMBL/GenBank/DDBJ whole genome shotgun (WGS) entry which is preliminary data.</text>
</comment>
<protein>
    <recommendedName>
        <fullName evidence="4">Calcium-binding protein</fullName>
    </recommendedName>
</protein>
<evidence type="ECO:0000256" key="1">
    <source>
        <dbReference type="SAM" id="MobiDB-lite"/>
    </source>
</evidence>
<accession>A0A4U0Q1J0</accession>